<feature type="compositionally biased region" description="Basic and acidic residues" evidence="1">
    <location>
        <begin position="85"/>
        <end position="99"/>
    </location>
</feature>
<comment type="caution">
    <text evidence="2">The sequence shown here is derived from an EMBL/GenBank/DDBJ whole genome shotgun (WGS) entry which is preliminary data.</text>
</comment>
<sequence>MSPFWKRLAQRRAAKALPCWSYWKIPERGSDRDLDIDHAVDGDSDWRMKVYLGVVTSDRGDQGIASALHTNVASRSPAPPSRHRKDGDSVAGKEVDSRTAPDVAVKGARIGWGLLEEPPPVVAVATALDCAPGAGQVEAGELPT</sequence>
<evidence type="ECO:0000313" key="2">
    <source>
        <dbReference type="EMBL" id="GMG84489.1"/>
    </source>
</evidence>
<name>A0ABQ6LPQ7_9RHOB</name>
<proteinExistence type="predicted"/>
<gene>
    <name evidence="2" type="ORF">LNKW23_37050</name>
</gene>
<dbReference type="Proteomes" id="UP001239909">
    <property type="component" value="Unassembled WGS sequence"/>
</dbReference>
<organism evidence="2 3">
    <name type="scientific">Paralimibaculum aggregatum</name>
    <dbReference type="NCBI Taxonomy" id="3036245"/>
    <lineage>
        <taxon>Bacteria</taxon>
        <taxon>Pseudomonadati</taxon>
        <taxon>Pseudomonadota</taxon>
        <taxon>Alphaproteobacteria</taxon>
        <taxon>Rhodobacterales</taxon>
        <taxon>Paracoccaceae</taxon>
        <taxon>Paralimibaculum</taxon>
    </lineage>
</organism>
<accession>A0ABQ6LPQ7</accession>
<evidence type="ECO:0000256" key="1">
    <source>
        <dbReference type="SAM" id="MobiDB-lite"/>
    </source>
</evidence>
<feature type="region of interest" description="Disordered" evidence="1">
    <location>
        <begin position="70"/>
        <end position="100"/>
    </location>
</feature>
<dbReference type="EMBL" id="BSYI01000037">
    <property type="protein sequence ID" value="GMG84489.1"/>
    <property type="molecule type" value="Genomic_DNA"/>
</dbReference>
<protein>
    <submittedName>
        <fullName evidence="2">Uncharacterized protein</fullName>
    </submittedName>
</protein>
<reference evidence="2 3" key="1">
    <citation type="submission" date="2023-04" db="EMBL/GenBank/DDBJ databases">
        <title>Marinoamorphus aggregata gen. nov., sp. Nov., isolate from tissue of brittle star Ophioplocus japonicus.</title>
        <authorList>
            <person name="Kawano K."/>
            <person name="Sawayama S."/>
            <person name="Nakagawa S."/>
        </authorList>
    </citation>
    <scope>NUCLEOTIDE SEQUENCE [LARGE SCALE GENOMIC DNA]</scope>
    <source>
        <strain evidence="2 3">NKW23</strain>
    </source>
</reference>
<evidence type="ECO:0000313" key="3">
    <source>
        <dbReference type="Proteomes" id="UP001239909"/>
    </source>
</evidence>
<keyword evidence="3" id="KW-1185">Reference proteome</keyword>